<reference evidence="4 5" key="1">
    <citation type="journal article" date="2006" name="Appl. Environ. Microbiol.">
        <title>Genome sequence of the chemolithoautotrophic nitrite-oxidizing bacterium Nitrobacter winogradskyi Nb-255.</title>
        <authorList>
            <person name="Starkenburg S.R."/>
            <person name="Chain P.S."/>
            <person name="Sayavedra-Soto L.A."/>
            <person name="Hauser L."/>
            <person name="Land M.L."/>
            <person name="Larimer F.W."/>
            <person name="Malfatti S.A."/>
            <person name="Klotz M.G."/>
            <person name="Bottomley P.J."/>
            <person name="Arp D.J."/>
            <person name="Hickey W.J."/>
        </authorList>
    </citation>
    <scope>NUCLEOTIDE SEQUENCE [LARGE SCALE GENOMIC DNA]</scope>
    <source>
        <strain evidence="5">ATCC 25391 / DSM 10237 / CIP 104748 / NCIMB 11846 / Nb-255</strain>
    </source>
</reference>
<dbReference type="GO" id="GO:0016989">
    <property type="term" value="F:sigma factor antagonist activity"/>
    <property type="evidence" value="ECO:0007669"/>
    <property type="project" value="TreeGrafter"/>
</dbReference>
<dbReference type="HOGENOM" id="CLU_050192_0_1_5"/>
<dbReference type="eggNOG" id="COG3712">
    <property type="taxonomic scope" value="Bacteria"/>
</dbReference>
<feature type="domain" description="FecR protein" evidence="2">
    <location>
        <begin position="131"/>
        <end position="223"/>
    </location>
</feature>
<keyword evidence="1" id="KW-0812">Transmembrane</keyword>
<proteinExistence type="predicted"/>
<feature type="transmembrane region" description="Helical" evidence="1">
    <location>
        <begin position="101"/>
        <end position="119"/>
    </location>
</feature>
<keyword evidence="5" id="KW-1185">Reference proteome</keyword>
<dbReference type="PANTHER" id="PTHR30273">
    <property type="entry name" value="PERIPLASMIC SIGNAL SENSOR AND SIGMA FACTOR ACTIVATOR FECR-RELATED"/>
    <property type="match status" value="1"/>
</dbReference>
<dbReference type="KEGG" id="nwi:Nwi_0657"/>
<gene>
    <name evidence="4" type="ordered locus">Nwi_0657</name>
</gene>
<accession>Q3SUW8</accession>
<evidence type="ECO:0000313" key="4">
    <source>
        <dbReference type="EMBL" id="ABA03923.1"/>
    </source>
</evidence>
<evidence type="ECO:0000256" key="1">
    <source>
        <dbReference type="SAM" id="Phobius"/>
    </source>
</evidence>
<protein>
    <submittedName>
        <fullName evidence="4">FecR protein</fullName>
    </submittedName>
</protein>
<organism evidence="4 5">
    <name type="scientific">Nitrobacter winogradskyi (strain ATCC 25391 / DSM 10237 / CIP 104748 / NCIMB 11846 / Nb-255)</name>
    <dbReference type="NCBI Taxonomy" id="323098"/>
    <lineage>
        <taxon>Bacteria</taxon>
        <taxon>Pseudomonadati</taxon>
        <taxon>Pseudomonadota</taxon>
        <taxon>Alphaproteobacteria</taxon>
        <taxon>Hyphomicrobiales</taxon>
        <taxon>Nitrobacteraceae</taxon>
        <taxon>Nitrobacter</taxon>
    </lineage>
</organism>
<evidence type="ECO:0000259" key="2">
    <source>
        <dbReference type="Pfam" id="PF04773"/>
    </source>
</evidence>
<dbReference type="InterPro" id="IPR012373">
    <property type="entry name" value="Ferrdict_sens_TM"/>
</dbReference>
<dbReference type="Gene3D" id="2.60.120.1440">
    <property type="match status" value="1"/>
</dbReference>
<dbReference type="Pfam" id="PF04773">
    <property type="entry name" value="FecR"/>
    <property type="match status" value="1"/>
</dbReference>
<dbReference type="STRING" id="323098.Nwi_0657"/>
<evidence type="ECO:0000259" key="3">
    <source>
        <dbReference type="Pfam" id="PF16220"/>
    </source>
</evidence>
<sequence length="337" mass="37177">MAHDGAEDDKSGGAFTHPDPIVDEALEWLARRQNAPLELAEQRQFQEWLLRSPRHGEEFRYLEAMWRSPELGKAAEGLPAAARGSVNRRRLLSAARYVQSWSLRGVAAAAILMIAIGAWQYPALMLRWQADYITATGGRAQVSLPDGSTMLLNTASAVSIDFTNGRRQVTLLEGEAFFDVRHDPAHPFRVAAHYGETEVKGTAFAVRTESDQDTIVLERGRVEVSRLSDSGDHVELDPGEMVTATAKALSVVARRDPSEILAWRDGRIIFENQRLAHVLDELRRYYDGIVIVADARVGDLVVTGNYRLDDVPGAIRTLADAAGATMNRLPGGIILLR</sequence>
<keyword evidence="1" id="KW-0472">Membrane</keyword>
<dbReference type="PANTHER" id="PTHR30273:SF2">
    <property type="entry name" value="PROTEIN FECR"/>
    <property type="match status" value="1"/>
</dbReference>
<dbReference type="RefSeq" id="WP_011313981.1">
    <property type="nucleotide sequence ID" value="NC_007406.1"/>
</dbReference>
<dbReference type="InterPro" id="IPR006860">
    <property type="entry name" value="FecR"/>
</dbReference>
<feature type="domain" description="FecR N-terminal" evidence="3">
    <location>
        <begin position="23"/>
        <end position="64"/>
    </location>
</feature>
<dbReference type="Proteomes" id="UP000002531">
    <property type="component" value="Chromosome"/>
</dbReference>
<dbReference type="Pfam" id="PF16220">
    <property type="entry name" value="DUF4880"/>
    <property type="match status" value="1"/>
</dbReference>
<dbReference type="AlphaFoldDB" id="Q3SUW8"/>
<name>Q3SUW8_NITWN</name>
<dbReference type="InterPro" id="IPR032623">
    <property type="entry name" value="FecR_N"/>
</dbReference>
<dbReference type="OrthoDB" id="636724at2"/>
<dbReference type="EMBL" id="CP000115">
    <property type="protein sequence ID" value="ABA03923.1"/>
    <property type="molecule type" value="Genomic_DNA"/>
</dbReference>
<keyword evidence="1" id="KW-1133">Transmembrane helix</keyword>
<dbReference type="PIRSF" id="PIRSF018266">
    <property type="entry name" value="FecR"/>
    <property type="match status" value="1"/>
</dbReference>
<dbReference type="Gene3D" id="3.55.50.30">
    <property type="match status" value="1"/>
</dbReference>
<evidence type="ECO:0000313" key="5">
    <source>
        <dbReference type="Proteomes" id="UP000002531"/>
    </source>
</evidence>